<evidence type="ECO:0000256" key="1">
    <source>
        <dbReference type="ARBA" id="ARBA00004370"/>
    </source>
</evidence>
<keyword evidence="2 5" id="KW-0812">Transmembrane</keyword>
<gene>
    <name evidence="6" type="ORF">H8710_02365</name>
</gene>
<dbReference type="RefSeq" id="WP_249293806.1">
    <property type="nucleotide sequence ID" value="NZ_JACRSV010000001.1"/>
</dbReference>
<dbReference type="Pfam" id="PF04688">
    <property type="entry name" value="Holin_SPP1"/>
    <property type="match status" value="1"/>
</dbReference>
<dbReference type="InterPro" id="IPR006479">
    <property type="entry name" value="Holin"/>
</dbReference>
<feature type="transmembrane region" description="Helical" evidence="5">
    <location>
        <begin position="38"/>
        <end position="57"/>
    </location>
</feature>
<evidence type="ECO:0000256" key="2">
    <source>
        <dbReference type="ARBA" id="ARBA00022692"/>
    </source>
</evidence>
<evidence type="ECO:0000313" key="6">
    <source>
        <dbReference type="EMBL" id="MBC8558908.1"/>
    </source>
</evidence>
<sequence>MKNLSISTIARTGVLIFALLNQILTISGHNPLPWSDEQAYEGFTLLLTVGSSLWAWWKNNSFTAEAIEADKIMKELKAKKE</sequence>
<comment type="subcellular location">
    <subcellularLocation>
        <location evidence="1">Membrane</location>
    </subcellularLocation>
</comment>
<evidence type="ECO:0000256" key="3">
    <source>
        <dbReference type="ARBA" id="ARBA00022989"/>
    </source>
</evidence>
<feature type="transmembrane region" description="Helical" evidence="5">
    <location>
        <begin position="12"/>
        <end position="32"/>
    </location>
</feature>
<protein>
    <submittedName>
        <fullName evidence="6">Phage holin</fullName>
    </submittedName>
</protein>
<dbReference type="NCBIfam" id="TIGR01592">
    <property type="entry name" value="holin_SPP1"/>
    <property type="match status" value="1"/>
</dbReference>
<evidence type="ECO:0000313" key="7">
    <source>
        <dbReference type="Proteomes" id="UP000610760"/>
    </source>
</evidence>
<keyword evidence="4 5" id="KW-0472">Membrane</keyword>
<comment type="caution">
    <text evidence="6">The sequence shown here is derived from an EMBL/GenBank/DDBJ whole genome shotgun (WGS) entry which is preliminary data.</text>
</comment>
<name>A0A926E376_9FIRM</name>
<dbReference type="GO" id="GO:0016020">
    <property type="term" value="C:membrane"/>
    <property type="evidence" value="ECO:0007669"/>
    <property type="project" value="UniProtKB-SubCell"/>
</dbReference>
<dbReference type="AlphaFoldDB" id="A0A926E376"/>
<evidence type="ECO:0000256" key="5">
    <source>
        <dbReference type="SAM" id="Phobius"/>
    </source>
</evidence>
<keyword evidence="3 5" id="KW-1133">Transmembrane helix</keyword>
<evidence type="ECO:0000256" key="4">
    <source>
        <dbReference type="ARBA" id="ARBA00023136"/>
    </source>
</evidence>
<dbReference type="EMBL" id="JACRSV010000001">
    <property type="protein sequence ID" value="MBC8558908.1"/>
    <property type="molecule type" value="Genomic_DNA"/>
</dbReference>
<organism evidence="6 7">
    <name type="scientific">Fumia xinanensis</name>
    <dbReference type="NCBI Taxonomy" id="2763659"/>
    <lineage>
        <taxon>Bacteria</taxon>
        <taxon>Bacillati</taxon>
        <taxon>Bacillota</taxon>
        <taxon>Clostridia</taxon>
        <taxon>Eubacteriales</taxon>
        <taxon>Oscillospiraceae</taxon>
        <taxon>Fumia</taxon>
    </lineage>
</organism>
<keyword evidence="7" id="KW-1185">Reference proteome</keyword>
<proteinExistence type="predicted"/>
<reference evidence="6" key="1">
    <citation type="submission" date="2020-08" db="EMBL/GenBank/DDBJ databases">
        <title>Genome public.</title>
        <authorList>
            <person name="Liu C."/>
            <person name="Sun Q."/>
        </authorList>
    </citation>
    <scope>NUCLEOTIDE SEQUENCE</scope>
    <source>
        <strain evidence="6">NSJ-33</strain>
    </source>
</reference>
<dbReference type="Proteomes" id="UP000610760">
    <property type="component" value="Unassembled WGS sequence"/>
</dbReference>
<accession>A0A926E376</accession>